<evidence type="ECO:0000256" key="5">
    <source>
        <dbReference type="ARBA" id="ARBA00022603"/>
    </source>
</evidence>
<dbReference type="EC" id="2.1.1.282" evidence="3"/>
<evidence type="ECO:0000256" key="9">
    <source>
        <dbReference type="ARBA" id="ARBA00025378"/>
    </source>
</evidence>
<evidence type="ECO:0000256" key="6">
    <source>
        <dbReference type="ARBA" id="ARBA00022679"/>
    </source>
</evidence>
<dbReference type="Gene3D" id="3.30.1960.10">
    <property type="entry name" value="tRNA wybutosine-synthesizing-like"/>
    <property type="match status" value="1"/>
</dbReference>
<feature type="region of interest" description="Disordered" evidence="12">
    <location>
        <begin position="216"/>
        <end position="238"/>
    </location>
</feature>
<feature type="domain" description="tRNA wybutosine-synthesizing protein" evidence="13">
    <location>
        <begin position="11"/>
        <end position="187"/>
    </location>
</feature>
<feature type="compositionally biased region" description="Basic and acidic residues" evidence="12">
    <location>
        <begin position="216"/>
        <end position="230"/>
    </location>
</feature>
<sequence length="249" mass="28336">MAAFGRWKAQRLARADASRKGALDERAAPVVRLLNARARFCTTSSCAGRLVLAQGGRRGAPKKGCEWLLVTHEPCRRDELMTALEKATGDVVFKFEPFVLHVLCRELQDAQLLHSVAIDSGFKNSGITVGRGGKIMMAVRSTHCLEVPLSHMGKLMVSEEYIEFLIHVANRKMEENTKRIDRFLWRLTSVQTICILRRLEKYHSVYVHRRKRETIQEQDVHTSPKDHSEELEPEDDPESNLGIFAEIMI</sequence>
<dbReference type="InterPro" id="IPR036602">
    <property type="entry name" value="tRNA_yW-synthesising-like_sf"/>
</dbReference>
<comment type="catalytic activity">
    <reaction evidence="11">
        <text>4-demethyl-7-[(3S)-3-amino-3-carboxypropyl]wyosine(37) in tRNA(Phe) + S-adenosyl-L-methionine = 7-[(3S)-3-amino-3-carboxypropyl]wyosine(37) in tRNA(Phe) + S-adenosyl-L-homocysteine + H(+)</text>
        <dbReference type="Rhea" id="RHEA:36635"/>
        <dbReference type="Rhea" id="RHEA-COMP:10378"/>
        <dbReference type="Rhea" id="RHEA-COMP:10379"/>
        <dbReference type="ChEBI" id="CHEBI:15378"/>
        <dbReference type="ChEBI" id="CHEBI:57856"/>
        <dbReference type="ChEBI" id="CHEBI:59789"/>
        <dbReference type="ChEBI" id="CHEBI:73543"/>
        <dbReference type="ChEBI" id="CHEBI:73550"/>
        <dbReference type="EC" id="2.1.1.282"/>
    </reaction>
</comment>
<accession>A0A8B9QUV7</accession>
<dbReference type="Proteomes" id="UP000694400">
    <property type="component" value="Chromosome 8"/>
</dbReference>
<comment type="pathway">
    <text evidence="1">tRNA modification; wybutosine-tRNA(Phe) biosynthesis.</text>
</comment>
<dbReference type="AlphaFoldDB" id="A0A8B9QUV7"/>
<keyword evidence="8" id="KW-0819">tRNA processing</keyword>
<keyword evidence="6" id="KW-0808">Transferase</keyword>
<evidence type="ECO:0000256" key="10">
    <source>
        <dbReference type="ARBA" id="ARBA00030554"/>
    </source>
</evidence>
<keyword evidence="5" id="KW-0489">Methyltransferase</keyword>
<dbReference type="Pfam" id="PF02676">
    <property type="entry name" value="TYW3"/>
    <property type="match status" value="1"/>
</dbReference>
<dbReference type="GO" id="GO:0008033">
    <property type="term" value="P:tRNA processing"/>
    <property type="evidence" value="ECO:0007669"/>
    <property type="project" value="UniProtKB-KW"/>
</dbReference>
<dbReference type="UniPathway" id="UPA00375"/>
<reference evidence="14" key="2">
    <citation type="submission" date="2025-08" db="UniProtKB">
        <authorList>
            <consortium name="Ensembl"/>
        </authorList>
    </citation>
    <scope>IDENTIFICATION</scope>
</reference>
<dbReference type="Ensembl" id="ENSAPLT00020002974.1">
    <property type="protein sequence ID" value="ENSAPLP00020002777.1"/>
    <property type="gene ID" value="ENSAPLG00020001997.1"/>
</dbReference>
<dbReference type="FunFam" id="3.30.1960.10:FF:000001">
    <property type="entry name" value="tRNA wybutosine-synthesizing protein 3 homolog"/>
    <property type="match status" value="1"/>
</dbReference>
<evidence type="ECO:0000259" key="13">
    <source>
        <dbReference type="Pfam" id="PF02676"/>
    </source>
</evidence>
<evidence type="ECO:0000256" key="12">
    <source>
        <dbReference type="SAM" id="MobiDB-lite"/>
    </source>
</evidence>
<dbReference type="PANTHER" id="PTHR48418:SF1">
    <property type="entry name" value="TRNA WYBUTOSINE-SYNTHESIZING PROTEIN 3"/>
    <property type="match status" value="1"/>
</dbReference>
<protein>
    <recommendedName>
        <fullName evidence="4">tRNA wybutosine-synthesizing protein 3 homolog</fullName>
        <ecNumber evidence="3">2.1.1.282</ecNumber>
    </recommendedName>
    <alternativeName>
        <fullName evidence="10">tRNA(Phe) 7-((3-amino-3-carboxypropyl)-4-demethylwyosine(37)-N(4))-methyltransferase</fullName>
    </alternativeName>
</protein>
<evidence type="ECO:0000256" key="7">
    <source>
        <dbReference type="ARBA" id="ARBA00022691"/>
    </source>
</evidence>
<dbReference type="GO" id="GO:0008168">
    <property type="term" value="F:methyltransferase activity"/>
    <property type="evidence" value="ECO:0007669"/>
    <property type="project" value="UniProtKB-KW"/>
</dbReference>
<organism evidence="14 15">
    <name type="scientific">Anas platyrhynchos</name>
    <name type="common">Mallard</name>
    <name type="synonym">Anas boschas</name>
    <dbReference type="NCBI Taxonomy" id="8839"/>
    <lineage>
        <taxon>Eukaryota</taxon>
        <taxon>Metazoa</taxon>
        <taxon>Chordata</taxon>
        <taxon>Craniata</taxon>
        <taxon>Vertebrata</taxon>
        <taxon>Euteleostomi</taxon>
        <taxon>Archelosauria</taxon>
        <taxon>Archosauria</taxon>
        <taxon>Dinosauria</taxon>
        <taxon>Saurischia</taxon>
        <taxon>Theropoda</taxon>
        <taxon>Coelurosauria</taxon>
        <taxon>Aves</taxon>
        <taxon>Neognathae</taxon>
        <taxon>Galloanserae</taxon>
        <taxon>Anseriformes</taxon>
        <taxon>Anatidae</taxon>
        <taxon>Anatinae</taxon>
        <taxon>Anas</taxon>
    </lineage>
</organism>
<evidence type="ECO:0000256" key="4">
    <source>
        <dbReference type="ARBA" id="ARBA00016536"/>
    </source>
</evidence>
<dbReference type="GO" id="GO:0032259">
    <property type="term" value="P:methylation"/>
    <property type="evidence" value="ECO:0007669"/>
    <property type="project" value="UniProtKB-KW"/>
</dbReference>
<evidence type="ECO:0000256" key="2">
    <source>
        <dbReference type="ARBA" id="ARBA00008569"/>
    </source>
</evidence>
<dbReference type="SUPFAM" id="SSF111278">
    <property type="entry name" value="SSo0622-like"/>
    <property type="match status" value="1"/>
</dbReference>
<dbReference type="InterPro" id="IPR003827">
    <property type="entry name" value="tRNA_yW-synthesising"/>
</dbReference>
<evidence type="ECO:0000313" key="15">
    <source>
        <dbReference type="Proteomes" id="UP000694400"/>
    </source>
</evidence>
<evidence type="ECO:0000256" key="11">
    <source>
        <dbReference type="ARBA" id="ARBA00049202"/>
    </source>
</evidence>
<proteinExistence type="inferred from homology"/>
<dbReference type="PANTHER" id="PTHR48418">
    <property type="entry name" value="TRNA WYBUTOSINE-SYNTHESIZING PROTEIN 3"/>
    <property type="match status" value="1"/>
</dbReference>
<reference evidence="14" key="3">
    <citation type="submission" date="2025-09" db="UniProtKB">
        <authorList>
            <consortium name="Ensembl"/>
        </authorList>
    </citation>
    <scope>IDENTIFICATION</scope>
</reference>
<comment type="similarity">
    <text evidence="2">Belongs to the TYW3 family.</text>
</comment>
<evidence type="ECO:0000256" key="3">
    <source>
        <dbReference type="ARBA" id="ARBA00012750"/>
    </source>
</evidence>
<comment type="function">
    <text evidence="9">Probable S-adenosyl-L-methionine-dependent methyltransferase that acts as a component of the wybutosine biosynthesis pathway. Wybutosine is a hyper modified guanosine with a tricyclic base found at the 3'-position adjacent to the anticodon of eukaryotic phenylalanine tRNA.</text>
</comment>
<evidence type="ECO:0000256" key="1">
    <source>
        <dbReference type="ARBA" id="ARBA00004797"/>
    </source>
</evidence>
<reference evidence="14" key="1">
    <citation type="submission" date="2019-08" db="EMBL/GenBank/DDBJ databases">
        <title>Three high-quality genomes provides insights into domestication of ducks.</title>
        <authorList>
            <person name="Hou Z.C."/>
            <person name="Zhu F."/>
            <person name="Yin Z.T."/>
            <person name="Zhang F."/>
        </authorList>
    </citation>
    <scope>NUCLEOTIDE SEQUENCE [LARGE SCALE GENOMIC DNA]</scope>
</reference>
<name>A0A8B9QUV7_ANAPL</name>
<evidence type="ECO:0000313" key="14">
    <source>
        <dbReference type="Ensembl" id="ENSAPLP00020002777.1"/>
    </source>
</evidence>
<keyword evidence="7" id="KW-0949">S-adenosyl-L-methionine</keyword>
<evidence type="ECO:0000256" key="8">
    <source>
        <dbReference type="ARBA" id="ARBA00022694"/>
    </source>
</evidence>